<sequence>MNQLKFVRSKSTTRSSPLKRIHQKLRQVQKPGKLNVSVGKSRQSSENKDALQISTPKDKVQKILHLLSIHQRNNKQSYLQTPERTQSFVPLSHERKLFNESIKLQDSTHGICSRNNIYQKQILNDQIINMQPKMEISTITEKIDAFQLKLLKINSSDQTTFDQQSPSNTIYGNTNISQFNYKKDILQSSYSINQHQNSDLKQQMLQKHQQQIITKNAPKSQAHSRQNSIKNQSKENFYNLASEEQVIKKKDSNNDYEEIILDIYPQFLKQCQKDAILKKTIVEQTEEEEHCPTKLSTKSPQQNAQLYSELLTDKSLVIVSPKVVKDMEMQTSFTQPKQKLQETVEKQSIQTQFDTVNASVQTKSKKKNLGLFQYQFQYLSPQNNNNHQDIDLLSLADFQSEILHRTQSEFDKDFNSGSKNKLQEIKNQKIRDFSIHPSIMDIKQQNQQQNDSRSFLLSQKSNLYLSKEQLLDPQDDNQPYYLQAEPKEINSNFYLKQLKSENLFQQNSLQNSVNQSKNKVEKGSSFSSTQCYKDHLNILLSQSQQQGNAKASQNNPYLNQSNSTKNKQKQSFRNTSVSNQKTKKRQNCINTKK</sequence>
<feature type="region of interest" description="Disordered" evidence="1">
    <location>
        <begin position="213"/>
        <end position="235"/>
    </location>
</feature>
<feature type="compositionally biased region" description="Polar residues" evidence="1">
    <location>
        <begin position="543"/>
        <end position="580"/>
    </location>
</feature>
<feature type="region of interest" description="Disordered" evidence="1">
    <location>
        <begin position="543"/>
        <end position="593"/>
    </location>
</feature>
<dbReference type="AlphaFoldDB" id="A0A8S1MY44"/>
<keyword evidence="3" id="KW-1185">Reference proteome</keyword>
<accession>A0A8S1MY44</accession>
<gene>
    <name evidence="2" type="ORF">PSON_ATCC_30995.1.T0490016</name>
</gene>
<organism evidence="2 3">
    <name type="scientific">Paramecium sonneborni</name>
    <dbReference type="NCBI Taxonomy" id="65129"/>
    <lineage>
        <taxon>Eukaryota</taxon>
        <taxon>Sar</taxon>
        <taxon>Alveolata</taxon>
        <taxon>Ciliophora</taxon>
        <taxon>Intramacronucleata</taxon>
        <taxon>Oligohymenophorea</taxon>
        <taxon>Peniculida</taxon>
        <taxon>Parameciidae</taxon>
        <taxon>Paramecium</taxon>
    </lineage>
</organism>
<dbReference type="OrthoDB" id="308823at2759"/>
<evidence type="ECO:0000256" key="1">
    <source>
        <dbReference type="SAM" id="MobiDB-lite"/>
    </source>
</evidence>
<proteinExistence type="predicted"/>
<reference evidence="2" key="1">
    <citation type="submission" date="2021-01" db="EMBL/GenBank/DDBJ databases">
        <authorList>
            <consortium name="Genoscope - CEA"/>
            <person name="William W."/>
        </authorList>
    </citation>
    <scope>NUCLEOTIDE SEQUENCE</scope>
</reference>
<dbReference type="Proteomes" id="UP000692954">
    <property type="component" value="Unassembled WGS sequence"/>
</dbReference>
<dbReference type="EMBL" id="CAJJDN010000049">
    <property type="protein sequence ID" value="CAD8085787.1"/>
    <property type="molecule type" value="Genomic_DNA"/>
</dbReference>
<name>A0A8S1MY44_9CILI</name>
<feature type="compositionally biased region" description="Basic residues" evidence="1">
    <location>
        <begin position="581"/>
        <end position="593"/>
    </location>
</feature>
<evidence type="ECO:0000313" key="3">
    <source>
        <dbReference type="Proteomes" id="UP000692954"/>
    </source>
</evidence>
<evidence type="ECO:0000313" key="2">
    <source>
        <dbReference type="EMBL" id="CAD8085787.1"/>
    </source>
</evidence>
<protein>
    <submittedName>
        <fullName evidence="2">Uncharacterized protein</fullName>
    </submittedName>
</protein>
<comment type="caution">
    <text evidence="2">The sequence shown here is derived from an EMBL/GenBank/DDBJ whole genome shotgun (WGS) entry which is preliminary data.</text>
</comment>